<dbReference type="Proteomes" id="UP001279734">
    <property type="component" value="Unassembled WGS sequence"/>
</dbReference>
<reference evidence="2" key="1">
    <citation type="submission" date="2023-05" db="EMBL/GenBank/DDBJ databases">
        <title>Nepenthes gracilis genome sequencing.</title>
        <authorList>
            <person name="Fukushima K."/>
        </authorList>
    </citation>
    <scope>NUCLEOTIDE SEQUENCE</scope>
    <source>
        <strain evidence="2">SING2019-196</strain>
    </source>
</reference>
<feature type="region of interest" description="Disordered" evidence="1">
    <location>
        <begin position="108"/>
        <end position="132"/>
    </location>
</feature>
<evidence type="ECO:0000256" key="1">
    <source>
        <dbReference type="SAM" id="MobiDB-lite"/>
    </source>
</evidence>
<feature type="compositionally biased region" description="Basic and acidic residues" evidence="1">
    <location>
        <begin position="27"/>
        <end position="48"/>
    </location>
</feature>
<accession>A0AAD3TLU9</accession>
<evidence type="ECO:0000313" key="3">
    <source>
        <dbReference type="Proteomes" id="UP001279734"/>
    </source>
</evidence>
<dbReference type="PANTHER" id="PTHR33132">
    <property type="entry name" value="OSJNBB0118P14.9 PROTEIN"/>
    <property type="match status" value="1"/>
</dbReference>
<dbReference type="AlphaFoldDB" id="A0AAD3TLU9"/>
<sequence length="132" mass="14499">MNADADEVDVITDDRFLRQVLLARAAASKDPKTEKKEMENKDLQRKDIRVEIPHESEMLLGGGQVVSGLTRQPSITKGNCLCSPTSHAGSFRCRLHRASSLQRTRIIDSATQVDAPPAKAPTPTNENIVHAQ</sequence>
<comment type="caution">
    <text evidence="2">The sequence shown here is derived from an EMBL/GenBank/DDBJ whole genome shotgun (WGS) entry which is preliminary data.</text>
</comment>
<proteinExistence type="predicted"/>
<feature type="compositionally biased region" description="Polar residues" evidence="1">
    <location>
        <begin position="122"/>
        <end position="132"/>
    </location>
</feature>
<gene>
    <name evidence="2" type="ORF">Nepgr_032955</name>
</gene>
<feature type="region of interest" description="Disordered" evidence="1">
    <location>
        <begin position="26"/>
        <end position="48"/>
    </location>
</feature>
<dbReference type="PANTHER" id="PTHR33132:SF92">
    <property type="entry name" value="SERINE-RICH PROTEIN"/>
    <property type="match status" value="1"/>
</dbReference>
<name>A0AAD3TLU9_NEPGR</name>
<protein>
    <submittedName>
        <fullName evidence="2">Uncharacterized protein</fullName>
    </submittedName>
</protein>
<evidence type="ECO:0000313" key="2">
    <source>
        <dbReference type="EMBL" id="GMH31112.1"/>
    </source>
</evidence>
<organism evidence="2 3">
    <name type="scientific">Nepenthes gracilis</name>
    <name type="common">Slender pitcher plant</name>
    <dbReference type="NCBI Taxonomy" id="150966"/>
    <lineage>
        <taxon>Eukaryota</taxon>
        <taxon>Viridiplantae</taxon>
        <taxon>Streptophyta</taxon>
        <taxon>Embryophyta</taxon>
        <taxon>Tracheophyta</taxon>
        <taxon>Spermatophyta</taxon>
        <taxon>Magnoliopsida</taxon>
        <taxon>eudicotyledons</taxon>
        <taxon>Gunneridae</taxon>
        <taxon>Pentapetalae</taxon>
        <taxon>Caryophyllales</taxon>
        <taxon>Nepenthaceae</taxon>
        <taxon>Nepenthes</taxon>
    </lineage>
</organism>
<keyword evidence="3" id="KW-1185">Reference proteome</keyword>
<dbReference type="EMBL" id="BSYO01000039">
    <property type="protein sequence ID" value="GMH31112.1"/>
    <property type="molecule type" value="Genomic_DNA"/>
</dbReference>